<organism evidence="2 3">
    <name type="scientific">Parathielavia appendiculata</name>
    <dbReference type="NCBI Taxonomy" id="2587402"/>
    <lineage>
        <taxon>Eukaryota</taxon>
        <taxon>Fungi</taxon>
        <taxon>Dikarya</taxon>
        <taxon>Ascomycota</taxon>
        <taxon>Pezizomycotina</taxon>
        <taxon>Sordariomycetes</taxon>
        <taxon>Sordariomycetidae</taxon>
        <taxon>Sordariales</taxon>
        <taxon>Chaetomiaceae</taxon>
        <taxon>Parathielavia</taxon>
    </lineage>
</organism>
<reference evidence="2" key="2">
    <citation type="submission" date="2023-05" db="EMBL/GenBank/DDBJ databases">
        <authorList>
            <consortium name="Lawrence Berkeley National Laboratory"/>
            <person name="Steindorff A."/>
            <person name="Hensen N."/>
            <person name="Bonometti L."/>
            <person name="Westerberg I."/>
            <person name="Brannstrom I.O."/>
            <person name="Guillou S."/>
            <person name="Cros-Aarteil S."/>
            <person name="Calhoun S."/>
            <person name="Haridas S."/>
            <person name="Kuo A."/>
            <person name="Mondo S."/>
            <person name="Pangilinan J."/>
            <person name="Riley R."/>
            <person name="Labutti K."/>
            <person name="Andreopoulos B."/>
            <person name="Lipzen A."/>
            <person name="Chen C."/>
            <person name="Yanf M."/>
            <person name="Daum C."/>
            <person name="Ng V."/>
            <person name="Clum A."/>
            <person name="Ohm R."/>
            <person name="Martin F."/>
            <person name="Silar P."/>
            <person name="Natvig D."/>
            <person name="Lalanne C."/>
            <person name="Gautier V."/>
            <person name="Ament-Velasquez S.L."/>
            <person name="Kruys A."/>
            <person name="Hutchinson M.I."/>
            <person name="Powell A.J."/>
            <person name="Barry K."/>
            <person name="Miller A.N."/>
            <person name="Grigoriev I.V."/>
            <person name="Debuchy R."/>
            <person name="Gladieux P."/>
            <person name="Thoren M.H."/>
            <person name="Johannesson H."/>
        </authorList>
    </citation>
    <scope>NUCLEOTIDE SEQUENCE</scope>
    <source>
        <strain evidence="2">CBS 731.68</strain>
    </source>
</reference>
<evidence type="ECO:0000256" key="1">
    <source>
        <dbReference type="SAM" id="MobiDB-lite"/>
    </source>
</evidence>
<evidence type="ECO:0000313" key="3">
    <source>
        <dbReference type="Proteomes" id="UP001302602"/>
    </source>
</evidence>
<gene>
    <name evidence="2" type="ORF">N657DRAFT_682673</name>
</gene>
<reference evidence="2" key="1">
    <citation type="journal article" date="2023" name="Mol. Phylogenet. Evol.">
        <title>Genome-scale phylogeny and comparative genomics of the fungal order Sordariales.</title>
        <authorList>
            <person name="Hensen N."/>
            <person name="Bonometti L."/>
            <person name="Westerberg I."/>
            <person name="Brannstrom I.O."/>
            <person name="Guillou S."/>
            <person name="Cros-Aarteil S."/>
            <person name="Calhoun S."/>
            <person name="Haridas S."/>
            <person name="Kuo A."/>
            <person name="Mondo S."/>
            <person name="Pangilinan J."/>
            <person name="Riley R."/>
            <person name="LaButti K."/>
            <person name="Andreopoulos B."/>
            <person name="Lipzen A."/>
            <person name="Chen C."/>
            <person name="Yan M."/>
            <person name="Daum C."/>
            <person name="Ng V."/>
            <person name="Clum A."/>
            <person name="Steindorff A."/>
            <person name="Ohm R.A."/>
            <person name="Martin F."/>
            <person name="Silar P."/>
            <person name="Natvig D.O."/>
            <person name="Lalanne C."/>
            <person name="Gautier V."/>
            <person name="Ament-Velasquez S.L."/>
            <person name="Kruys A."/>
            <person name="Hutchinson M.I."/>
            <person name="Powell A.J."/>
            <person name="Barry K."/>
            <person name="Miller A.N."/>
            <person name="Grigoriev I.V."/>
            <person name="Debuchy R."/>
            <person name="Gladieux P."/>
            <person name="Hiltunen Thoren M."/>
            <person name="Johannesson H."/>
        </authorList>
    </citation>
    <scope>NUCLEOTIDE SEQUENCE</scope>
    <source>
        <strain evidence="2">CBS 731.68</strain>
    </source>
</reference>
<protein>
    <submittedName>
        <fullName evidence="2">Uncharacterized protein</fullName>
    </submittedName>
</protein>
<dbReference type="AlphaFoldDB" id="A0AAN6Z1J8"/>
<dbReference type="Proteomes" id="UP001302602">
    <property type="component" value="Unassembled WGS sequence"/>
</dbReference>
<accession>A0AAN6Z1J8</accession>
<feature type="compositionally biased region" description="Polar residues" evidence="1">
    <location>
        <begin position="47"/>
        <end position="58"/>
    </location>
</feature>
<feature type="region of interest" description="Disordered" evidence="1">
    <location>
        <begin position="25"/>
        <end position="66"/>
    </location>
</feature>
<dbReference type="RefSeq" id="XP_062645368.1">
    <property type="nucleotide sequence ID" value="XM_062796504.1"/>
</dbReference>
<proteinExistence type="predicted"/>
<dbReference type="GeneID" id="87833272"/>
<evidence type="ECO:0000313" key="2">
    <source>
        <dbReference type="EMBL" id="KAK4121597.1"/>
    </source>
</evidence>
<dbReference type="EMBL" id="MU853233">
    <property type="protein sequence ID" value="KAK4121597.1"/>
    <property type="molecule type" value="Genomic_DNA"/>
</dbReference>
<name>A0AAN6Z1J8_9PEZI</name>
<keyword evidence="3" id="KW-1185">Reference proteome</keyword>
<sequence length="138" mass="14358">MARTIDYQGALRSIAVDRSMPVKPPILPEGNLPPGVSNRRTQGVGGISNSRSHANTTGGDHGACRSIQPGYGSVRVGWAGVAEMEAALHTQSLGKGIPHTKGKIGPSGVGDFVVRQTLEGYQGADIAQVETSSGRRAR</sequence>
<comment type="caution">
    <text evidence="2">The sequence shown here is derived from an EMBL/GenBank/DDBJ whole genome shotgun (WGS) entry which is preliminary data.</text>
</comment>